<accession>A0A4Y2MJX6</accession>
<evidence type="ECO:0000313" key="4">
    <source>
        <dbReference type="Proteomes" id="UP000499080"/>
    </source>
</evidence>
<evidence type="ECO:0000313" key="3">
    <source>
        <dbReference type="EMBL" id="GBN26670.1"/>
    </source>
</evidence>
<evidence type="ECO:0000256" key="1">
    <source>
        <dbReference type="SAM" id="Coils"/>
    </source>
</evidence>
<dbReference type="EMBL" id="BGPR01007416">
    <property type="protein sequence ID" value="GBN26670.1"/>
    <property type="molecule type" value="Genomic_DNA"/>
</dbReference>
<feature type="coiled-coil region" evidence="1">
    <location>
        <begin position="119"/>
        <end position="153"/>
    </location>
</feature>
<proteinExistence type="predicted"/>
<keyword evidence="1" id="KW-0175">Coiled coil</keyword>
<reference evidence="3 4" key="1">
    <citation type="journal article" date="2019" name="Sci. Rep.">
        <title>Orb-weaving spider Araneus ventricosus genome elucidates the spidroin gene catalogue.</title>
        <authorList>
            <person name="Kono N."/>
            <person name="Nakamura H."/>
            <person name="Ohtoshi R."/>
            <person name="Moran D.A.P."/>
            <person name="Shinohara A."/>
            <person name="Yoshida Y."/>
            <person name="Fujiwara M."/>
            <person name="Mori M."/>
            <person name="Tomita M."/>
            <person name="Arakawa K."/>
        </authorList>
    </citation>
    <scope>NUCLEOTIDE SEQUENCE [LARGE SCALE GENOMIC DNA]</scope>
</reference>
<gene>
    <name evidence="3" type="ORF">AVEN_67962_1</name>
</gene>
<protein>
    <submittedName>
        <fullName evidence="3">Uncharacterized protein</fullName>
    </submittedName>
</protein>
<evidence type="ECO:0000256" key="2">
    <source>
        <dbReference type="SAM" id="MobiDB-lite"/>
    </source>
</evidence>
<sequence>MLNIWRDGMLQALKDLREKSKKEKCWKILHSGKKRSGKSKRKQIELGKKSWIAWKPGSRAKRRNCGDSSWRTRTYTRVWSCKDWVPPPATADQKMARMALDSAFEDDEEYFSHKPSIPIQSTRQECDRLQERLSEEEQRAIQLNQKLIEFNRLQITLSKQTKAMIELEKSYLQLQCHLRKGTSKPVVARICSRTSPFNSKNLCPKPSPPATPQPNGVS</sequence>
<dbReference type="Proteomes" id="UP000499080">
    <property type="component" value="Unassembled WGS sequence"/>
</dbReference>
<keyword evidence="4" id="KW-1185">Reference proteome</keyword>
<organism evidence="3 4">
    <name type="scientific">Araneus ventricosus</name>
    <name type="common">Orbweaver spider</name>
    <name type="synonym">Epeira ventricosa</name>
    <dbReference type="NCBI Taxonomy" id="182803"/>
    <lineage>
        <taxon>Eukaryota</taxon>
        <taxon>Metazoa</taxon>
        <taxon>Ecdysozoa</taxon>
        <taxon>Arthropoda</taxon>
        <taxon>Chelicerata</taxon>
        <taxon>Arachnida</taxon>
        <taxon>Araneae</taxon>
        <taxon>Araneomorphae</taxon>
        <taxon>Entelegynae</taxon>
        <taxon>Araneoidea</taxon>
        <taxon>Araneidae</taxon>
        <taxon>Araneus</taxon>
    </lineage>
</organism>
<dbReference type="OrthoDB" id="6431583at2759"/>
<feature type="region of interest" description="Disordered" evidence="2">
    <location>
        <begin position="195"/>
        <end position="218"/>
    </location>
</feature>
<comment type="caution">
    <text evidence="3">The sequence shown here is derived from an EMBL/GenBank/DDBJ whole genome shotgun (WGS) entry which is preliminary data.</text>
</comment>
<dbReference type="AlphaFoldDB" id="A0A4Y2MJX6"/>
<name>A0A4Y2MJX6_ARAVE</name>